<dbReference type="Proteomes" id="UP000535491">
    <property type="component" value="Unassembled WGS sequence"/>
</dbReference>
<accession>A0A7W2A9Q2</accession>
<keyword evidence="2" id="KW-1133">Transmembrane helix</keyword>
<feature type="compositionally biased region" description="Basic and acidic residues" evidence="1">
    <location>
        <begin position="1"/>
        <end position="18"/>
    </location>
</feature>
<keyword evidence="3" id="KW-0804">Transcription</keyword>
<protein>
    <submittedName>
        <fullName evidence="3">DNA-directed RNA polymerase subunit beta</fullName>
    </submittedName>
</protein>
<reference evidence="3 4" key="1">
    <citation type="submission" date="2020-07" db="EMBL/GenBank/DDBJ databases">
        <authorList>
            <person name="Feng H."/>
        </authorList>
    </citation>
    <scope>NUCLEOTIDE SEQUENCE [LARGE SCALE GENOMIC DNA]</scope>
    <source>
        <strain evidence="4">s-10</strain>
    </source>
</reference>
<gene>
    <name evidence="3" type="ORF">H1191_16945</name>
</gene>
<dbReference type="Pfam" id="PF11772">
    <property type="entry name" value="EpuA"/>
    <property type="match status" value="1"/>
</dbReference>
<feature type="region of interest" description="Disordered" evidence="1">
    <location>
        <begin position="189"/>
        <end position="208"/>
    </location>
</feature>
<evidence type="ECO:0000256" key="1">
    <source>
        <dbReference type="SAM" id="MobiDB-lite"/>
    </source>
</evidence>
<dbReference type="InterPro" id="IPR024596">
    <property type="entry name" value="RNApol_su_b/EpuA"/>
</dbReference>
<comment type="caution">
    <text evidence="3">The sequence shown here is derived from an EMBL/GenBank/DDBJ whole genome shotgun (WGS) entry which is preliminary data.</text>
</comment>
<evidence type="ECO:0000256" key="2">
    <source>
        <dbReference type="SAM" id="Phobius"/>
    </source>
</evidence>
<feature type="region of interest" description="Disordered" evidence="1">
    <location>
        <begin position="1"/>
        <end position="152"/>
    </location>
</feature>
<organism evidence="3 4">
    <name type="scientific">Paenactinomyces guangxiensis</name>
    <dbReference type="NCBI Taxonomy" id="1490290"/>
    <lineage>
        <taxon>Bacteria</taxon>
        <taxon>Bacillati</taxon>
        <taxon>Bacillota</taxon>
        <taxon>Bacilli</taxon>
        <taxon>Bacillales</taxon>
        <taxon>Thermoactinomycetaceae</taxon>
        <taxon>Paenactinomyces</taxon>
    </lineage>
</organism>
<keyword evidence="2" id="KW-0472">Membrane</keyword>
<dbReference type="RefSeq" id="WP_181753977.1">
    <property type="nucleotide sequence ID" value="NZ_JACEIQ010000021.1"/>
</dbReference>
<sequence length="266" mass="30065">MSYPDKEKPMNGHSEQMENAKNPMENAKKKTKKKPKSSLKELSKDLESRLPIGKLKWSKSDEEDLDTQTNLGIKDKEKDSPAVDVSKHPDEPSPAIGQLKQKADEDSTEKADSPKPVDHFDKASAKQVEQKLEEEQRTGKHQSAPSLEDTLTPIDFKEYSIDPLPEPKEKHEYQTEVKKPAFSVEQDWENNHDDSYSDDGNPDISEGSGTGKNVVKWAVKILWLPVLLFVVLIVSLIIGHTFIGDQPAGDVFDIEMWEHIYNLIYG</sequence>
<keyword evidence="4" id="KW-1185">Reference proteome</keyword>
<feature type="transmembrane region" description="Helical" evidence="2">
    <location>
        <begin position="221"/>
        <end position="243"/>
    </location>
</feature>
<feature type="compositionally biased region" description="Basic and acidic residues" evidence="1">
    <location>
        <begin position="101"/>
        <end position="138"/>
    </location>
</feature>
<feature type="compositionally biased region" description="Basic and acidic residues" evidence="1">
    <location>
        <begin position="73"/>
        <end position="91"/>
    </location>
</feature>
<proteinExistence type="predicted"/>
<keyword evidence="2" id="KW-0812">Transmembrane</keyword>
<evidence type="ECO:0000313" key="4">
    <source>
        <dbReference type="Proteomes" id="UP000535491"/>
    </source>
</evidence>
<dbReference type="EMBL" id="JACEIQ010000021">
    <property type="protein sequence ID" value="MBA4495980.1"/>
    <property type="molecule type" value="Genomic_DNA"/>
</dbReference>
<name>A0A7W2A9Q2_9BACL</name>
<dbReference type="GO" id="GO:0000428">
    <property type="term" value="C:DNA-directed RNA polymerase complex"/>
    <property type="evidence" value="ECO:0007669"/>
    <property type="project" value="UniProtKB-KW"/>
</dbReference>
<keyword evidence="3" id="KW-0240">DNA-directed RNA polymerase</keyword>
<feature type="compositionally biased region" description="Basic and acidic residues" evidence="1">
    <location>
        <begin position="38"/>
        <end position="48"/>
    </location>
</feature>
<dbReference type="AlphaFoldDB" id="A0A7W2A9Q2"/>
<evidence type="ECO:0000313" key="3">
    <source>
        <dbReference type="EMBL" id="MBA4495980.1"/>
    </source>
</evidence>